<sequence length="324" mass="35871">MPYSQAKHLQALEEYLEAVGVSDIKELPYGSGKPPVEEIMVGSMMDYFWAYKSGEPLAEVSNFASTSIPTPASFPTTTASDMSSLASTSYDSTSMADSVFYNLPSDSDLRAEFIRFNEKHHAIKRVSVEYFVFLVPGLQHELLPAALVRMFADFNVTLITGEGISPYIPAYYNYYAQALNDHDKSGNGWCYLQPGPHSTRLIFPDILLPADAASFLVRDHEITTRYLAPDMVAVSTFYYENAERLAQQELRRSVRYAKLRQEKKLLGKGKSFSVLDSQEAKARFAVKRKALDDAAAAADAADLRENGPEEGQIVPEVVMGGAST</sequence>
<evidence type="ECO:0000313" key="1">
    <source>
        <dbReference type="EMBL" id="KAF7371420.1"/>
    </source>
</evidence>
<protein>
    <submittedName>
        <fullName evidence="1">Uncharacterized protein</fullName>
    </submittedName>
</protein>
<reference evidence="1" key="1">
    <citation type="submission" date="2020-05" db="EMBL/GenBank/DDBJ databases">
        <title>Mycena genomes resolve the evolution of fungal bioluminescence.</title>
        <authorList>
            <person name="Tsai I.J."/>
        </authorList>
    </citation>
    <scope>NUCLEOTIDE SEQUENCE</scope>
    <source>
        <strain evidence="1">160909Yilan</strain>
    </source>
</reference>
<proteinExistence type="predicted"/>
<organism evidence="1 2">
    <name type="scientific">Mycena sanguinolenta</name>
    <dbReference type="NCBI Taxonomy" id="230812"/>
    <lineage>
        <taxon>Eukaryota</taxon>
        <taxon>Fungi</taxon>
        <taxon>Dikarya</taxon>
        <taxon>Basidiomycota</taxon>
        <taxon>Agaricomycotina</taxon>
        <taxon>Agaricomycetes</taxon>
        <taxon>Agaricomycetidae</taxon>
        <taxon>Agaricales</taxon>
        <taxon>Marasmiineae</taxon>
        <taxon>Mycenaceae</taxon>
        <taxon>Mycena</taxon>
    </lineage>
</organism>
<evidence type="ECO:0000313" key="2">
    <source>
        <dbReference type="Proteomes" id="UP000623467"/>
    </source>
</evidence>
<name>A0A8H6Z914_9AGAR</name>
<comment type="caution">
    <text evidence="1">The sequence shown here is derived from an EMBL/GenBank/DDBJ whole genome shotgun (WGS) entry which is preliminary data.</text>
</comment>
<dbReference type="OrthoDB" id="3035043at2759"/>
<dbReference type="AlphaFoldDB" id="A0A8H6Z914"/>
<keyword evidence="2" id="KW-1185">Reference proteome</keyword>
<gene>
    <name evidence="1" type="ORF">MSAN_00778800</name>
</gene>
<accession>A0A8H6Z914</accession>
<dbReference type="EMBL" id="JACAZH010000004">
    <property type="protein sequence ID" value="KAF7371420.1"/>
    <property type="molecule type" value="Genomic_DNA"/>
</dbReference>
<dbReference type="Proteomes" id="UP000623467">
    <property type="component" value="Unassembled WGS sequence"/>
</dbReference>